<evidence type="ECO:0008006" key="3">
    <source>
        <dbReference type="Google" id="ProtNLM"/>
    </source>
</evidence>
<dbReference type="SUPFAM" id="SSF53756">
    <property type="entry name" value="UDP-Glycosyltransferase/glycogen phosphorylase"/>
    <property type="match status" value="1"/>
</dbReference>
<gene>
    <name evidence="1" type="ORF">RHAB15C_0001029</name>
</gene>
<name>A0ABX8Z0G0_9BACT</name>
<dbReference type="Proteomes" id="UP000822862">
    <property type="component" value="Chromosome"/>
</dbReference>
<reference evidence="1 2" key="1">
    <citation type="submission" date="2020-01" db="EMBL/GenBank/DDBJ databases">
        <authorList>
            <person name="Sixt B."/>
            <person name="Schulz F."/>
            <person name="Kostanjsek R."/>
            <person name="Koestlbacher S."/>
            <person name="Collingro A."/>
            <person name="Toenshoff E."/>
            <person name="Horn M."/>
        </authorList>
    </citation>
    <scope>NUCLEOTIDE SEQUENCE [LARGE SCALE GENOMIC DNA]</scope>
    <source>
        <strain evidence="1 2">15C</strain>
    </source>
</reference>
<accession>A0ABX8Z0G0</accession>
<proteinExistence type="predicted"/>
<reference evidence="1 2" key="2">
    <citation type="submission" date="2021-05" db="EMBL/GenBank/DDBJ databases">
        <title>Ecology and evolution of chlamydial symbionts of arthropods.</title>
        <authorList>
            <person name="Halter T."/>
            <person name="Sixt B.S."/>
            <person name="Toenshoff E.R."/>
            <person name="Koestlbacher S."/>
            <person name="Schulz F."/>
            <person name="Kostanjsek R."/>
            <person name="Collingro A."/>
            <person name="Hendrickx F."/>
            <person name="Horn M."/>
        </authorList>
    </citation>
    <scope>NUCLEOTIDE SEQUENCE [LARGE SCALE GENOMIC DNA]</scope>
    <source>
        <strain evidence="1 2">15C</strain>
    </source>
</reference>
<sequence length="439" mass="50780">MIDYTIQNHKPNLAIVSSHNINCALAHYADALKDFLYLIFNVEIIDLKTNQLLKQEGENYQKMSEIHIDQLCARLQEFDIVNVHLELGLYGTSTEAIMSRILKICQASGRLILTMHTIDYKGVHTGHCHVYQQIMQALKQRPSSNPFHLITHLPQESTLIKKMYAINNVTDFPLLFLTNERRRKFQQSRNPNVWKKQFGFKEEDITIGMFGLLSAHKNYLHALRTLNLLPDHYKLLIVGEAHHMNAKEWQIDPVVQEMVSYLDNHPDLVDRVVFTGYRDDAKYFEDLANIDFVLLPSFEVGQSGSSVLSTALELSCAILKSNTSNTLGYKAYFSKCFETFDIGNYYETRHKILNFDRTKLSNLNKKLESFSEVQVRQIYMDIYELMKETNPIQLSWQPLKSLSINTLPIRSLPVRLLRVVPKPVKSLLKKLRDVTKTIS</sequence>
<dbReference type="Gene3D" id="3.40.50.2000">
    <property type="entry name" value="Glycogen Phosphorylase B"/>
    <property type="match status" value="2"/>
</dbReference>
<keyword evidence="2" id="KW-1185">Reference proteome</keyword>
<dbReference type="RefSeq" id="WP_194844768.1">
    <property type="nucleotide sequence ID" value="NZ_CP075585.1"/>
</dbReference>
<dbReference type="EMBL" id="CP075585">
    <property type="protein sequence ID" value="QZA59144.1"/>
    <property type="molecule type" value="Genomic_DNA"/>
</dbReference>
<evidence type="ECO:0000313" key="1">
    <source>
        <dbReference type="EMBL" id="QZA59144.1"/>
    </source>
</evidence>
<protein>
    <recommendedName>
        <fullName evidence="3">Glycosyl transferase family 1 domain-containing protein</fullName>
    </recommendedName>
</protein>
<evidence type="ECO:0000313" key="2">
    <source>
        <dbReference type="Proteomes" id="UP000822862"/>
    </source>
</evidence>
<organism evidence="1 2">
    <name type="scientific">Candidatus Rhabdochlamydia porcellionis</name>
    <dbReference type="NCBI Taxonomy" id="225148"/>
    <lineage>
        <taxon>Bacteria</taxon>
        <taxon>Pseudomonadati</taxon>
        <taxon>Chlamydiota</taxon>
        <taxon>Chlamydiia</taxon>
        <taxon>Parachlamydiales</taxon>
        <taxon>Candidatus Rhabdochlamydiaceae</taxon>
        <taxon>Candidatus Rhabdochlamydia</taxon>
    </lineage>
</organism>